<keyword evidence="2" id="KW-1185">Reference proteome</keyword>
<proteinExistence type="predicted"/>
<reference evidence="1" key="1">
    <citation type="journal article" date="2023" name="Plant Biotechnol. J.">
        <title>Chromosome-level wild Hevea brasiliensis genome provides new tools for genomic-assisted breeding and valuable loci to elevate rubber yield.</title>
        <authorList>
            <person name="Cheng H."/>
            <person name="Song X."/>
            <person name="Hu Y."/>
            <person name="Wu T."/>
            <person name="Yang Q."/>
            <person name="An Z."/>
            <person name="Feng S."/>
            <person name="Deng Z."/>
            <person name="Wu W."/>
            <person name="Zeng X."/>
            <person name="Tu M."/>
            <person name="Wang X."/>
            <person name="Huang H."/>
        </authorList>
    </citation>
    <scope>NUCLEOTIDE SEQUENCE</scope>
    <source>
        <strain evidence="1">MT/VB/25A 57/8</strain>
    </source>
</reference>
<dbReference type="EMBL" id="JARPOI010000014">
    <property type="protein sequence ID" value="KAJ9159242.1"/>
    <property type="molecule type" value="Genomic_DNA"/>
</dbReference>
<comment type="caution">
    <text evidence="1">The sequence shown here is derived from an EMBL/GenBank/DDBJ whole genome shotgun (WGS) entry which is preliminary data.</text>
</comment>
<sequence>MALTLPRKWKWRPFLVSSIASIIGPETRAHGFRSDAVLEALRKAREEKIPNVVLYKYPSFSGSFSALFATLFHSRLNLSCLVLPFSLVQPLRVEDLAFEGLERCYLLDFLGPPGFAAVLSRQSMCEVIGFDHRKSALSRIPSAEECAEKVTFHVDLEKSSSTVVYNYFSNKLLAITSHNNKGGVNRLLNPEDQERVEMVLKYIEDADLRRWSLPYIRAFNIGLNEWRSKLNCITNPFMFEELLEMSSTSLIANGNSYISSRQSAASKLLDKVFKVRLGRGFYGECLGVRADGNSNLSDEIGRQLSVKSAAAGLRPIGAVVYMQRNNLKMCLRSTDRDTDTLEVAKAYGGGGSPSSSSFIIRMDEYNQWLSDNAS</sequence>
<protein>
    <submittedName>
        <fullName evidence="1">Uncharacterized protein</fullName>
    </submittedName>
</protein>
<gene>
    <name evidence="1" type="ORF">P3X46_024762</name>
</gene>
<organism evidence="1 2">
    <name type="scientific">Hevea brasiliensis</name>
    <name type="common">Para rubber tree</name>
    <name type="synonym">Siphonia brasiliensis</name>
    <dbReference type="NCBI Taxonomy" id="3981"/>
    <lineage>
        <taxon>Eukaryota</taxon>
        <taxon>Viridiplantae</taxon>
        <taxon>Streptophyta</taxon>
        <taxon>Embryophyta</taxon>
        <taxon>Tracheophyta</taxon>
        <taxon>Spermatophyta</taxon>
        <taxon>Magnoliopsida</taxon>
        <taxon>eudicotyledons</taxon>
        <taxon>Gunneridae</taxon>
        <taxon>Pentapetalae</taxon>
        <taxon>rosids</taxon>
        <taxon>fabids</taxon>
        <taxon>Malpighiales</taxon>
        <taxon>Euphorbiaceae</taxon>
        <taxon>Crotonoideae</taxon>
        <taxon>Micrandreae</taxon>
        <taxon>Hevea</taxon>
    </lineage>
</organism>
<evidence type="ECO:0000313" key="1">
    <source>
        <dbReference type="EMBL" id="KAJ9159242.1"/>
    </source>
</evidence>
<dbReference type="PANTHER" id="PTHR46922:SF3">
    <property type="entry name" value="HEAT SHOCK PROTEIN"/>
    <property type="match status" value="1"/>
</dbReference>
<dbReference type="Proteomes" id="UP001174677">
    <property type="component" value="Chromosome 14"/>
</dbReference>
<evidence type="ECO:0000313" key="2">
    <source>
        <dbReference type="Proteomes" id="UP001174677"/>
    </source>
</evidence>
<dbReference type="PANTHER" id="PTHR46922">
    <property type="entry name" value="DHHA1 DOMAIN PROTEIN"/>
    <property type="match status" value="1"/>
</dbReference>
<name>A0ABQ9L6W1_HEVBR</name>
<accession>A0ABQ9L6W1</accession>